<dbReference type="GO" id="GO:0046872">
    <property type="term" value="F:metal ion binding"/>
    <property type="evidence" value="ECO:0007669"/>
    <property type="project" value="InterPro"/>
</dbReference>
<evidence type="ECO:0000256" key="4">
    <source>
        <dbReference type="RuleBase" id="RU003512"/>
    </source>
</evidence>
<dbReference type="GO" id="GO:0007155">
    <property type="term" value="P:cell adhesion"/>
    <property type="evidence" value="ECO:0007669"/>
    <property type="project" value="InterPro"/>
</dbReference>
<evidence type="ECO:0000256" key="5">
    <source>
        <dbReference type="SAM" id="Coils"/>
    </source>
</evidence>
<feature type="compositionally biased region" description="Acidic residues" evidence="6">
    <location>
        <begin position="118"/>
        <end position="134"/>
    </location>
</feature>
<evidence type="ECO:0000313" key="8">
    <source>
        <dbReference type="Proteomes" id="UP000070449"/>
    </source>
</evidence>
<comment type="caution">
    <text evidence="7">The sequence shown here is derived from an EMBL/GenBank/DDBJ whole genome shotgun (WGS) entry which is preliminary data.</text>
</comment>
<dbReference type="InterPro" id="IPR006127">
    <property type="entry name" value="ZnuA-like"/>
</dbReference>
<dbReference type="STRING" id="1617427.UZ20_WS6002000606"/>
<evidence type="ECO:0000313" key="7">
    <source>
        <dbReference type="EMBL" id="KXK09299.1"/>
    </source>
</evidence>
<name>A0A136KIS4_9BACT</name>
<sequence length="309" mass="34159">MSKLSLLLALVLIIVGAFVVLSNNEQGLQQERTVAASIAPLASLVQSVAGDKIEVVQILPAGSSPHTFSLAVSDKLKIEKAEAVFVIGHELDDWAVEGLSEEKILYVDSGIELKEAEEHEEEHEDEDHEEELEADHDHEGEDPHYWLSLTNAIIMVDNIESQLSKLYPQDKDTFVANAQSLKSELETLRNDAVAKFSQLQNKELVTFHNAFAYFADDLGLEVIASIEEFPGKEPTAAYLKSVGELIQEENIKVLFKEPQLSDAVIKPLAEDYGAQVLTLDPIGGIDGRESYLSMMRYNIDTIFSAFSGE</sequence>
<dbReference type="PANTHER" id="PTHR42953">
    <property type="entry name" value="HIGH-AFFINITY ZINC UPTAKE SYSTEM PROTEIN ZNUA-RELATED"/>
    <property type="match status" value="1"/>
</dbReference>
<keyword evidence="2 4" id="KW-0813">Transport</keyword>
<feature type="region of interest" description="Disordered" evidence="6">
    <location>
        <begin position="116"/>
        <end position="141"/>
    </location>
</feature>
<dbReference type="Proteomes" id="UP000070449">
    <property type="component" value="Unassembled WGS sequence"/>
</dbReference>
<evidence type="ECO:0000256" key="2">
    <source>
        <dbReference type="ARBA" id="ARBA00022448"/>
    </source>
</evidence>
<dbReference type="InterPro" id="IPR006128">
    <property type="entry name" value="Lipoprotein_PsaA-like"/>
</dbReference>
<protein>
    <submittedName>
        <fullName evidence="7">Manganese ABC transporter substrate-binding lipoprotein</fullName>
    </submittedName>
</protein>
<keyword evidence="3" id="KW-0732">Signal</keyword>
<dbReference type="EMBL" id="JYPD01000019">
    <property type="protein sequence ID" value="KXK09299.1"/>
    <property type="molecule type" value="Genomic_DNA"/>
</dbReference>
<keyword evidence="5" id="KW-0175">Coiled coil</keyword>
<dbReference type="AlphaFoldDB" id="A0A136KIS4"/>
<dbReference type="InterPro" id="IPR006129">
    <property type="entry name" value="AdhesinB"/>
</dbReference>
<evidence type="ECO:0000256" key="1">
    <source>
        <dbReference type="ARBA" id="ARBA00011028"/>
    </source>
</evidence>
<organism evidence="7 8">
    <name type="scientific">candidate division WS6 bacterium OLB21</name>
    <dbReference type="NCBI Taxonomy" id="1617427"/>
    <lineage>
        <taxon>Bacteria</taxon>
        <taxon>Candidatus Dojkabacteria</taxon>
    </lineage>
</organism>
<dbReference type="InterPro" id="IPR050492">
    <property type="entry name" value="Bact_metal-bind_prot9"/>
</dbReference>
<dbReference type="PRINTS" id="PR00690">
    <property type="entry name" value="ADHESNFAMILY"/>
</dbReference>
<proteinExistence type="inferred from homology"/>
<evidence type="ECO:0000256" key="3">
    <source>
        <dbReference type="ARBA" id="ARBA00022729"/>
    </source>
</evidence>
<evidence type="ECO:0000256" key="6">
    <source>
        <dbReference type="SAM" id="MobiDB-lite"/>
    </source>
</evidence>
<dbReference type="SUPFAM" id="SSF53807">
    <property type="entry name" value="Helical backbone' metal receptor"/>
    <property type="match status" value="1"/>
</dbReference>
<accession>A0A136KIS4</accession>
<comment type="similarity">
    <text evidence="1 4">Belongs to the bacterial solute-binding protein 9 family.</text>
</comment>
<keyword evidence="7" id="KW-0449">Lipoprotein</keyword>
<dbReference type="Pfam" id="PF01297">
    <property type="entry name" value="ZnuA"/>
    <property type="match status" value="1"/>
</dbReference>
<dbReference type="PRINTS" id="PR00691">
    <property type="entry name" value="ADHESINB"/>
</dbReference>
<dbReference type="GO" id="GO:0030001">
    <property type="term" value="P:metal ion transport"/>
    <property type="evidence" value="ECO:0007669"/>
    <property type="project" value="InterPro"/>
</dbReference>
<gene>
    <name evidence="7" type="primary">psaA</name>
    <name evidence="7" type="ORF">UZ20_WS6002000606</name>
</gene>
<reference evidence="7 8" key="1">
    <citation type="submission" date="2015-02" db="EMBL/GenBank/DDBJ databases">
        <title>Improved understanding of the partial-nitritation anammox process through 23 genomes representing the majority of the microbial community.</title>
        <authorList>
            <person name="Speth D.R."/>
            <person name="In T Zandt M."/>
            <person name="Guerrero Cruz S."/>
            <person name="Jetten M.S."/>
            <person name="Dutilh B.E."/>
        </authorList>
    </citation>
    <scope>NUCLEOTIDE SEQUENCE [LARGE SCALE GENOMIC DNA]</scope>
    <source>
        <strain evidence="7">OLB21</strain>
    </source>
</reference>
<dbReference type="PANTHER" id="PTHR42953:SF3">
    <property type="entry name" value="HIGH-AFFINITY ZINC UPTAKE SYSTEM PROTEIN ZNUA"/>
    <property type="match status" value="1"/>
</dbReference>
<feature type="coiled-coil region" evidence="5">
    <location>
        <begin position="171"/>
        <end position="202"/>
    </location>
</feature>
<dbReference type="Gene3D" id="3.40.50.1980">
    <property type="entry name" value="Nitrogenase molybdenum iron protein domain"/>
    <property type="match status" value="2"/>
</dbReference>